<dbReference type="InterPro" id="IPR010162">
    <property type="entry name" value="PepT-like"/>
</dbReference>
<dbReference type="InterPro" id="IPR001261">
    <property type="entry name" value="ArgE/DapE_CS"/>
</dbReference>
<evidence type="ECO:0000256" key="2">
    <source>
        <dbReference type="ARBA" id="ARBA00022670"/>
    </source>
</evidence>
<dbReference type="InterPro" id="IPR008007">
    <property type="entry name" value="Peptidase_M42"/>
</dbReference>
<organism evidence="10 11">
    <name type="scientific">Thermoactinomyces intermedius</name>
    <dbReference type="NCBI Taxonomy" id="2024"/>
    <lineage>
        <taxon>Bacteria</taxon>
        <taxon>Bacillati</taxon>
        <taxon>Bacillota</taxon>
        <taxon>Bacilli</taxon>
        <taxon>Bacillales</taxon>
        <taxon>Thermoactinomycetaceae</taxon>
        <taxon>Thermoactinomyces</taxon>
    </lineage>
</organism>
<gene>
    <name evidence="10" type="ORF">I8U20_03525</name>
</gene>
<dbReference type="InterPro" id="IPR036264">
    <property type="entry name" value="Bact_exopeptidase_dim_dom"/>
</dbReference>
<dbReference type="Pfam" id="PF07687">
    <property type="entry name" value="M20_dimer"/>
    <property type="match status" value="1"/>
</dbReference>
<sequence length="381" mass="40756">MVNQQRLIDEFIELVTTDSETGDERVICDLLKEKLTNLGFDVKEDHSNEKTGHGAGNIVATLDGTLEDAPKIYFTCHMDTVAPGKGIRPVMKDGYIQSDGTTILGSDDKAGLAALMEGIRLMKEQNIPHGKIQFIITAGEESGLIGSRHLDLSLVDADFGFALDSNGPVGEIITSAPSQVKIIATIYGKAAHAGVNPEDGISAIQVASRAISKMRLGRIDSETTANIGSFHGGTASNVVPEKVEIIAEARSRNDIKLKAQVKHMVQAFKEAADELGARAEVETKVLYPSFKFTEEDLVVQKAMAAVERVGRKPKLDVSGGGSDANVIAGYNIPTVNLGIGYENIHTTSERMPVQELIKAAELVVALVQECAKVPVPQGIQS</sequence>
<dbReference type="GO" id="GO:0004177">
    <property type="term" value="F:aminopeptidase activity"/>
    <property type="evidence" value="ECO:0007669"/>
    <property type="project" value="UniProtKB-UniRule"/>
</dbReference>
<dbReference type="NCBIfam" id="TIGR01883">
    <property type="entry name" value="PepT-like"/>
    <property type="match status" value="1"/>
</dbReference>
<proteinExistence type="inferred from homology"/>
<keyword evidence="6" id="KW-0482">Metalloprotease</keyword>
<dbReference type="Gene3D" id="3.30.70.360">
    <property type="match status" value="1"/>
</dbReference>
<evidence type="ECO:0000256" key="6">
    <source>
        <dbReference type="ARBA" id="ARBA00023049"/>
    </source>
</evidence>
<evidence type="ECO:0000313" key="10">
    <source>
        <dbReference type="EMBL" id="MBH8594395.1"/>
    </source>
</evidence>
<keyword evidence="2" id="KW-0645">Protease</keyword>
<evidence type="ECO:0000313" key="11">
    <source>
        <dbReference type="Proteomes" id="UP000633619"/>
    </source>
</evidence>
<dbReference type="AlphaFoldDB" id="A0A8I1A7U2"/>
<feature type="binding site" evidence="8">
    <location>
        <position position="107"/>
    </location>
    <ligand>
        <name>Zn(2+)</name>
        <dbReference type="ChEBI" id="CHEBI:29105"/>
        <label>1</label>
    </ligand>
</feature>
<dbReference type="GO" id="GO:0006508">
    <property type="term" value="P:proteolysis"/>
    <property type="evidence" value="ECO:0007669"/>
    <property type="project" value="UniProtKB-KW"/>
</dbReference>
<evidence type="ECO:0000256" key="1">
    <source>
        <dbReference type="ARBA" id="ARBA00001947"/>
    </source>
</evidence>
<comment type="caution">
    <text evidence="10">The sequence shown here is derived from an EMBL/GenBank/DDBJ whole genome shotgun (WGS) entry which is preliminary data.</text>
</comment>
<dbReference type="PANTHER" id="PTHR42994">
    <property type="entry name" value="PEPTIDASE T"/>
    <property type="match status" value="1"/>
</dbReference>
<name>A0A8I1A7U2_THEIN</name>
<dbReference type="Proteomes" id="UP000633619">
    <property type="component" value="Unassembled WGS sequence"/>
</dbReference>
<comment type="cofactor">
    <cofactor evidence="8">
        <name>a divalent metal cation</name>
        <dbReference type="ChEBI" id="CHEBI:60240"/>
    </cofactor>
    <text evidence="8">Binds 2 divalent metal cations per subunit.</text>
</comment>
<evidence type="ECO:0000256" key="7">
    <source>
        <dbReference type="PIRNR" id="PIRNR001123"/>
    </source>
</evidence>
<dbReference type="GO" id="GO:0008237">
    <property type="term" value="F:metallopeptidase activity"/>
    <property type="evidence" value="ECO:0007669"/>
    <property type="project" value="UniProtKB-KW"/>
</dbReference>
<dbReference type="PIRSF" id="PIRSF001123">
    <property type="entry name" value="PepA_GA"/>
    <property type="match status" value="1"/>
</dbReference>
<keyword evidence="11" id="KW-1185">Reference proteome</keyword>
<protein>
    <submittedName>
        <fullName evidence="10">M20/M25/M40 family metallo-hydrolase</fullName>
    </submittedName>
</protein>
<dbReference type="GO" id="GO:0046872">
    <property type="term" value="F:metal ion binding"/>
    <property type="evidence" value="ECO:0007669"/>
    <property type="project" value="UniProtKB-UniRule"/>
</dbReference>
<reference evidence="10 11" key="1">
    <citation type="submission" date="2020-12" db="EMBL/GenBank/DDBJ databases">
        <title>WGS of Thermoactinomyces spp.</title>
        <authorList>
            <person name="Cheng K."/>
        </authorList>
    </citation>
    <scope>NUCLEOTIDE SEQUENCE [LARGE SCALE GENOMIC DNA]</scope>
    <source>
        <strain evidence="11">CICC 10671\DSM 43846</strain>
    </source>
</reference>
<dbReference type="RefSeq" id="WP_181731660.1">
    <property type="nucleotide sequence ID" value="NZ_JACEIR010000003.1"/>
</dbReference>
<feature type="binding site" evidence="8">
    <location>
        <position position="107"/>
    </location>
    <ligand>
        <name>Zn(2+)</name>
        <dbReference type="ChEBI" id="CHEBI:29105"/>
        <label>2</label>
    </ligand>
</feature>
<keyword evidence="3 8" id="KW-0479">Metal-binding</keyword>
<dbReference type="PROSITE" id="PS00759">
    <property type="entry name" value="ARGE_DAPE_CPG2_2"/>
    <property type="match status" value="1"/>
</dbReference>
<keyword evidence="4 10" id="KW-0378">Hydrolase</keyword>
<feature type="domain" description="Peptidase M20 dimerisation" evidence="9">
    <location>
        <begin position="184"/>
        <end position="273"/>
    </location>
</feature>
<dbReference type="InterPro" id="IPR002933">
    <property type="entry name" value="Peptidase_M20"/>
</dbReference>
<dbReference type="Gene3D" id="3.40.630.10">
    <property type="entry name" value="Zn peptidases"/>
    <property type="match status" value="1"/>
</dbReference>
<comment type="similarity">
    <text evidence="7">Belongs to the peptidase M42 family.</text>
</comment>
<dbReference type="SUPFAM" id="SSF55031">
    <property type="entry name" value="Bacterial exopeptidase dimerisation domain"/>
    <property type="match status" value="1"/>
</dbReference>
<evidence type="ECO:0000256" key="8">
    <source>
        <dbReference type="PIRSR" id="PIRSR001123-2"/>
    </source>
</evidence>
<evidence type="ECO:0000256" key="3">
    <source>
        <dbReference type="ARBA" id="ARBA00022723"/>
    </source>
</evidence>
<dbReference type="InterPro" id="IPR011650">
    <property type="entry name" value="Peptidase_M20_dimer"/>
</dbReference>
<evidence type="ECO:0000256" key="4">
    <source>
        <dbReference type="ARBA" id="ARBA00022801"/>
    </source>
</evidence>
<dbReference type="EMBL" id="JAECVW010000002">
    <property type="protein sequence ID" value="MBH8594395.1"/>
    <property type="molecule type" value="Genomic_DNA"/>
</dbReference>
<evidence type="ECO:0000256" key="5">
    <source>
        <dbReference type="ARBA" id="ARBA00022833"/>
    </source>
</evidence>
<accession>A0A8I1A7U2</accession>
<dbReference type="PANTHER" id="PTHR42994:SF2">
    <property type="entry name" value="PEPTIDASE"/>
    <property type="match status" value="1"/>
</dbReference>
<dbReference type="Pfam" id="PF01546">
    <property type="entry name" value="Peptidase_M20"/>
    <property type="match status" value="1"/>
</dbReference>
<evidence type="ECO:0000259" key="9">
    <source>
        <dbReference type="Pfam" id="PF07687"/>
    </source>
</evidence>
<comment type="cofactor">
    <cofactor evidence="1">
        <name>Zn(2+)</name>
        <dbReference type="ChEBI" id="CHEBI:29105"/>
    </cofactor>
</comment>
<dbReference type="SUPFAM" id="SSF53187">
    <property type="entry name" value="Zn-dependent exopeptidases"/>
    <property type="match status" value="1"/>
</dbReference>
<keyword evidence="5" id="KW-0862">Zinc</keyword>